<evidence type="ECO:0000313" key="1">
    <source>
        <dbReference type="EMBL" id="KAI0061845.1"/>
    </source>
</evidence>
<proteinExistence type="predicted"/>
<organism evidence="1 2">
    <name type="scientific">Artomyces pyxidatus</name>
    <dbReference type="NCBI Taxonomy" id="48021"/>
    <lineage>
        <taxon>Eukaryota</taxon>
        <taxon>Fungi</taxon>
        <taxon>Dikarya</taxon>
        <taxon>Basidiomycota</taxon>
        <taxon>Agaricomycotina</taxon>
        <taxon>Agaricomycetes</taxon>
        <taxon>Russulales</taxon>
        <taxon>Auriscalpiaceae</taxon>
        <taxon>Artomyces</taxon>
    </lineage>
</organism>
<evidence type="ECO:0000313" key="2">
    <source>
        <dbReference type="Proteomes" id="UP000814140"/>
    </source>
</evidence>
<comment type="caution">
    <text evidence="1">The sequence shown here is derived from an EMBL/GenBank/DDBJ whole genome shotgun (WGS) entry which is preliminary data.</text>
</comment>
<reference evidence="1" key="1">
    <citation type="submission" date="2021-03" db="EMBL/GenBank/DDBJ databases">
        <authorList>
            <consortium name="DOE Joint Genome Institute"/>
            <person name="Ahrendt S."/>
            <person name="Looney B.P."/>
            <person name="Miyauchi S."/>
            <person name="Morin E."/>
            <person name="Drula E."/>
            <person name="Courty P.E."/>
            <person name="Chicoki N."/>
            <person name="Fauchery L."/>
            <person name="Kohler A."/>
            <person name="Kuo A."/>
            <person name="Labutti K."/>
            <person name="Pangilinan J."/>
            <person name="Lipzen A."/>
            <person name="Riley R."/>
            <person name="Andreopoulos W."/>
            <person name="He G."/>
            <person name="Johnson J."/>
            <person name="Barry K.W."/>
            <person name="Grigoriev I.V."/>
            <person name="Nagy L."/>
            <person name="Hibbett D."/>
            <person name="Henrissat B."/>
            <person name="Matheny P.B."/>
            <person name="Labbe J."/>
            <person name="Martin F."/>
        </authorList>
    </citation>
    <scope>NUCLEOTIDE SEQUENCE</scope>
    <source>
        <strain evidence="1">HHB10654</strain>
    </source>
</reference>
<keyword evidence="2" id="KW-1185">Reference proteome</keyword>
<gene>
    <name evidence="1" type="ORF">BV25DRAFT_1826130</name>
</gene>
<accession>A0ACB8T147</accession>
<protein>
    <submittedName>
        <fullName evidence="1">Uncharacterized protein</fullName>
    </submittedName>
</protein>
<dbReference type="Proteomes" id="UP000814140">
    <property type="component" value="Unassembled WGS sequence"/>
</dbReference>
<dbReference type="EMBL" id="MU277210">
    <property type="protein sequence ID" value="KAI0061845.1"/>
    <property type="molecule type" value="Genomic_DNA"/>
</dbReference>
<sequence length="181" mass="19525">MVNTISFDSAVDWPPVSQNVERPRLFTHWRPTLDRKASYSAGVIGRPVRSPMEIDSHSGASSPASSRSDSVDSYYHVAHAGLAERHGTPYSSLFGSNPSILPSDAACYTFANKSAPIERGFTLDPNVHIISPRPVRSWGHVVIPAFNQAALAAAADMPFSAQGEYEGAEVHAKQIVSHARA</sequence>
<name>A0ACB8T147_9AGAM</name>
<reference evidence="1" key="2">
    <citation type="journal article" date="2022" name="New Phytol.">
        <title>Evolutionary transition to the ectomycorrhizal habit in the genomes of a hyperdiverse lineage of mushroom-forming fungi.</title>
        <authorList>
            <person name="Looney B."/>
            <person name="Miyauchi S."/>
            <person name="Morin E."/>
            <person name="Drula E."/>
            <person name="Courty P.E."/>
            <person name="Kohler A."/>
            <person name="Kuo A."/>
            <person name="LaButti K."/>
            <person name="Pangilinan J."/>
            <person name="Lipzen A."/>
            <person name="Riley R."/>
            <person name="Andreopoulos W."/>
            <person name="He G."/>
            <person name="Johnson J."/>
            <person name="Nolan M."/>
            <person name="Tritt A."/>
            <person name="Barry K.W."/>
            <person name="Grigoriev I.V."/>
            <person name="Nagy L.G."/>
            <person name="Hibbett D."/>
            <person name="Henrissat B."/>
            <person name="Matheny P.B."/>
            <person name="Labbe J."/>
            <person name="Martin F.M."/>
        </authorList>
    </citation>
    <scope>NUCLEOTIDE SEQUENCE</scope>
    <source>
        <strain evidence="1">HHB10654</strain>
    </source>
</reference>